<dbReference type="Gene3D" id="1.10.287.110">
    <property type="entry name" value="DnaJ domain"/>
    <property type="match status" value="1"/>
</dbReference>
<dbReference type="SUPFAM" id="SSF46565">
    <property type="entry name" value="Chaperone J-domain"/>
    <property type="match status" value="1"/>
</dbReference>
<organism evidence="6">
    <name type="scientific">Oscillatoriales cyanobacterium SpSt-418</name>
    <dbReference type="NCBI Taxonomy" id="2282169"/>
    <lineage>
        <taxon>Bacteria</taxon>
        <taxon>Bacillati</taxon>
        <taxon>Cyanobacteriota</taxon>
        <taxon>Cyanophyceae</taxon>
        <taxon>Oscillatoriophycideae</taxon>
        <taxon>Oscillatoriales</taxon>
    </lineage>
</organism>
<reference evidence="6" key="1">
    <citation type="journal article" date="2020" name="mSystems">
        <title>Genome- and Community-Level Interaction Insights into Carbon Utilization and Element Cycling Functions of Hydrothermarchaeota in Hydrothermal Sediment.</title>
        <authorList>
            <person name="Zhou Z."/>
            <person name="Liu Y."/>
            <person name="Xu W."/>
            <person name="Pan J."/>
            <person name="Luo Z.H."/>
            <person name="Li M."/>
        </authorList>
    </citation>
    <scope>NUCLEOTIDE SEQUENCE [LARGE SCALE GENOMIC DNA]</scope>
    <source>
        <strain evidence="6">SpSt-418</strain>
    </source>
</reference>
<dbReference type="PANTHER" id="PTHR45188:SF2">
    <property type="entry name" value="DNAJ HOMOLOG SUBFAMILY C MEMBER 7"/>
    <property type="match status" value="1"/>
</dbReference>
<dbReference type="CDD" id="cd06257">
    <property type="entry name" value="DnaJ"/>
    <property type="match status" value="1"/>
</dbReference>
<evidence type="ECO:0000256" key="2">
    <source>
        <dbReference type="ARBA" id="ARBA00022803"/>
    </source>
</evidence>
<dbReference type="AlphaFoldDB" id="A0A7C3PS09"/>
<dbReference type="InterPro" id="IPR019734">
    <property type="entry name" value="TPR_rpt"/>
</dbReference>
<evidence type="ECO:0000313" key="6">
    <source>
        <dbReference type="EMBL" id="HFM99801.1"/>
    </source>
</evidence>
<feature type="compositionally biased region" description="Gly residues" evidence="4">
    <location>
        <begin position="331"/>
        <end position="345"/>
    </location>
</feature>
<keyword evidence="1" id="KW-0677">Repeat</keyword>
<dbReference type="Gene3D" id="1.25.40.10">
    <property type="entry name" value="Tetratricopeptide repeat domain"/>
    <property type="match status" value="1"/>
</dbReference>
<keyword evidence="2 3" id="KW-0802">TPR repeat</keyword>
<feature type="compositionally biased region" description="Low complexity" evidence="4">
    <location>
        <begin position="301"/>
        <end position="314"/>
    </location>
</feature>
<feature type="region of interest" description="Disordered" evidence="4">
    <location>
        <begin position="174"/>
        <end position="210"/>
    </location>
</feature>
<dbReference type="SUPFAM" id="SSF48452">
    <property type="entry name" value="TPR-like"/>
    <property type="match status" value="1"/>
</dbReference>
<feature type="compositionally biased region" description="Polar residues" evidence="4">
    <location>
        <begin position="174"/>
        <end position="186"/>
    </location>
</feature>
<dbReference type="InterPro" id="IPR036869">
    <property type="entry name" value="J_dom_sf"/>
</dbReference>
<evidence type="ECO:0000256" key="4">
    <source>
        <dbReference type="SAM" id="MobiDB-lite"/>
    </source>
</evidence>
<dbReference type="SMART" id="SM00028">
    <property type="entry name" value="TPR"/>
    <property type="match status" value="2"/>
</dbReference>
<name>A0A7C3PS09_9CYAN</name>
<gene>
    <name evidence="6" type="ORF">ENR64_19015</name>
</gene>
<evidence type="ECO:0000256" key="3">
    <source>
        <dbReference type="PROSITE-ProRule" id="PRU00339"/>
    </source>
</evidence>
<feature type="region of interest" description="Disordered" evidence="4">
    <location>
        <begin position="292"/>
        <end position="345"/>
    </location>
</feature>
<feature type="repeat" description="TPR" evidence="3">
    <location>
        <begin position="248"/>
        <end position="281"/>
    </location>
</feature>
<evidence type="ECO:0000259" key="5">
    <source>
        <dbReference type="PROSITE" id="PS50076"/>
    </source>
</evidence>
<dbReference type="Pfam" id="PF13414">
    <property type="entry name" value="TPR_11"/>
    <property type="match status" value="1"/>
</dbReference>
<dbReference type="Pfam" id="PF00226">
    <property type="entry name" value="DnaJ"/>
    <property type="match status" value="1"/>
</dbReference>
<feature type="repeat" description="TPR" evidence="3">
    <location>
        <begin position="214"/>
        <end position="247"/>
    </location>
</feature>
<dbReference type="InterPro" id="IPR001623">
    <property type="entry name" value="DnaJ_domain"/>
</dbReference>
<proteinExistence type="predicted"/>
<dbReference type="PROSITE" id="PS50005">
    <property type="entry name" value="TPR"/>
    <property type="match status" value="2"/>
</dbReference>
<dbReference type="SMART" id="SM00271">
    <property type="entry name" value="DnaJ"/>
    <property type="match status" value="1"/>
</dbReference>
<sequence length="345" mass="37864">MSFQIERGLFRLDFIDHHAILGVPIDAEIKDIRKRYLKIARRLHPDALATESEEDKQRASQFLARLVNPAWERLSQEKDRSEYGLLLKLKGQHAVQQQDSIEVVGGLAKQLSTASNPDHFYMTSLKDLASKQYDHLDQTIELTAQISELNLIYLMRKESSGGLTLGESNKQTIYTGSNLPDSSQSGGAPAAMQSSSRTAAPPPQPQQTRQEMLVQQYYRRARAIFDKGNYAQAILELRDALKVDPANSQCHSLMGIIYLKQNQGTMAKIHFTQALKHNPNDEDAIAGMKRLGQSATAGTKPSAAAGTSTKGAKAAPPPKNAPKTNKPNDKQGGGGLFGGLFGKKK</sequence>
<dbReference type="EMBL" id="DSRU01000275">
    <property type="protein sequence ID" value="HFM99801.1"/>
    <property type="molecule type" value="Genomic_DNA"/>
</dbReference>
<dbReference type="InterPro" id="IPR011990">
    <property type="entry name" value="TPR-like_helical_dom_sf"/>
</dbReference>
<dbReference type="PANTHER" id="PTHR45188">
    <property type="entry name" value="DNAJ PROTEIN P58IPK HOMOLOG"/>
    <property type="match status" value="1"/>
</dbReference>
<protein>
    <submittedName>
        <fullName evidence="6">Tetratricopeptide repeat protein</fullName>
    </submittedName>
</protein>
<comment type="caution">
    <text evidence="6">The sequence shown here is derived from an EMBL/GenBank/DDBJ whole genome shotgun (WGS) entry which is preliminary data.</text>
</comment>
<feature type="domain" description="J" evidence="5">
    <location>
        <begin position="16"/>
        <end position="87"/>
    </location>
</feature>
<dbReference type="PROSITE" id="PS50076">
    <property type="entry name" value="DNAJ_2"/>
    <property type="match status" value="1"/>
</dbReference>
<evidence type="ECO:0000256" key="1">
    <source>
        <dbReference type="ARBA" id="ARBA00022737"/>
    </source>
</evidence>
<accession>A0A7C3PS09</accession>